<evidence type="ECO:0000256" key="6">
    <source>
        <dbReference type="SAM" id="MobiDB-lite"/>
    </source>
</evidence>
<keyword evidence="5" id="KW-0811">Translocation</keyword>
<keyword evidence="5" id="KW-0813">Transport</keyword>
<keyword evidence="2 5" id="KW-0812">Transmembrane</keyword>
<feature type="transmembrane region" description="Helical" evidence="5">
    <location>
        <begin position="188"/>
        <end position="213"/>
    </location>
</feature>
<keyword evidence="5" id="KW-0653">Protein transport</keyword>
<feature type="transmembrane region" description="Helical" evidence="5">
    <location>
        <begin position="92"/>
        <end position="115"/>
    </location>
</feature>
<gene>
    <name evidence="5 7" type="primary">tatC</name>
    <name evidence="7" type="ORF">FEM03_07930</name>
</gene>
<dbReference type="GO" id="GO:0033281">
    <property type="term" value="C:TAT protein transport complex"/>
    <property type="evidence" value="ECO:0007669"/>
    <property type="project" value="UniProtKB-UniRule"/>
</dbReference>
<evidence type="ECO:0000256" key="1">
    <source>
        <dbReference type="ARBA" id="ARBA00004141"/>
    </source>
</evidence>
<keyword evidence="8" id="KW-1185">Reference proteome</keyword>
<dbReference type="HAMAP" id="MF_00902">
    <property type="entry name" value="TatC"/>
    <property type="match status" value="1"/>
</dbReference>
<dbReference type="PRINTS" id="PR01840">
    <property type="entry name" value="TATCFAMILY"/>
</dbReference>
<comment type="similarity">
    <text evidence="5">Belongs to the TatC family.</text>
</comment>
<keyword evidence="4 5" id="KW-0472">Membrane</keyword>
<feature type="transmembrane region" description="Helical" evidence="5">
    <location>
        <begin position="127"/>
        <end position="150"/>
    </location>
</feature>
<dbReference type="GO" id="GO:0009977">
    <property type="term" value="F:proton motive force dependent protein transmembrane transporter activity"/>
    <property type="evidence" value="ECO:0007669"/>
    <property type="project" value="TreeGrafter"/>
</dbReference>
<feature type="compositionally biased region" description="Acidic residues" evidence="6">
    <location>
        <begin position="294"/>
        <end position="303"/>
    </location>
</feature>
<dbReference type="OrthoDB" id="9777044at2"/>
<evidence type="ECO:0000313" key="8">
    <source>
        <dbReference type="Proteomes" id="UP000306196"/>
    </source>
</evidence>
<evidence type="ECO:0000256" key="5">
    <source>
        <dbReference type="HAMAP-Rule" id="MF_00902"/>
    </source>
</evidence>
<dbReference type="PANTHER" id="PTHR30371:SF0">
    <property type="entry name" value="SEC-INDEPENDENT PROTEIN TRANSLOCASE PROTEIN TATC, CHLOROPLASTIC-RELATED"/>
    <property type="match status" value="1"/>
</dbReference>
<accession>A0A5R8KGS2</accession>
<comment type="caution">
    <text evidence="7">The sequence shown here is derived from an EMBL/GenBank/DDBJ whole genome shotgun (WGS) entry which is preliminary data.</text>
</comment>
<feature type="transmembrane region" description="Helical" evidence="5">
    <location>
        <begin position="39"/>
        <end position="58"/>
    </location>
</feature>
<comment type="function">
    <text evidence="5">Part of the twin-arginine translocation (Tat) system that transports large folded proteins containing a characteristic twin-arginine motif in their signal peptide across membranes.</text>
</comment>
<comment type="subunit">
    <text evidence="5">Forms a complex with TatA.</text>
</comment>
<dbReference type="PANTHER" id="PTHR30371">
    <property type="entry name" value="SEC-INDEPENDENT PROTEIN TRANSLOCASE PROTEIN TATC"/>
    <property type="match status" value="1"/>
</dbReference>
<evidence type="ECO:0000256" key="4">
    <source>
        <dbReference type="ARBA" id="ARBA00023136"/>
    </source>
</evidence>
<dbReference type="Pfam" id="PF00902">
    <property type="entry name" value="TatC"/>
    <property type="match status" value="1"/>
</dbReference>
<dbReference type="RefSeq" id="WP_138085659.1">
    <property type="nucleotide sequence ID" value="NZ_VAUV01000005.1"/>
</dbReference>
<feature type="transmembrane region" description="Helical" evidence="5">
    <location>
        <begin position="225"/>
        <end position="241"/>
    </location>
</feature>
<feature type="transmembrane region" description="Helical" evidence="5">
    <location>
        <begin position="247"/>
        <end position="269"/>
    </location>
</feature>
<proteinExistence type="inferred from homology"/>
<dbReference type="InterPro" id="IPR002033">
    <property type="entry name" value="TatC"/>
</dbReference>
<dbReference type="Proteomes" id="UP000306196">
    <property type="component" value="Unassembled WGS sequence"/>
</dbReference>
<evidence type="ECO:0000256" key="3">
    <source>
        <dbReference type="ARBA" id="ARBA00022989"/>
    </source>
</evidence>
<name>A0A5R8KGS2_9BACT</name>
<dbReference type="EMBL" id="VAUV01000005">
    <property type="protein sequence ID" value="TLD71447.1"/>
    <property type="molecule type" value="Genomic_DNA"/>
</dbReference>
<dbReference type="NCBIfam" id="TIGR00945">
    <property type="entry name" value="tatC"/>
    <property type="match status" value="1"/>
</dbReference>
<dbReference type="GO" id="GO:0043953">
    <property type="term" value="P:protein transport by the Tat complex"/>
    <property type="evidence" value="ECO:0007669"/>
    <property type="project" value="UniProtKB-UniRule"/>
</dbReference>
<dbReference type="GO" id="GO:0065002">
    <property type="term" value="P:intracellular protein transmembrane transport"/>
    <property type="evidence" value="ECO:0007669"/>
    <property type="project" value="TreeGrafter"/>
</dbReference>
<evidence type="ECO:0000313" key="7">
    <source>
        <dbReference type="EMBL" id="TLD71447.1"/>
    </source>
</evidence>
<organism evidence="7 8">
    <name type="scientific">Phragmitibacter flavus</name>
    <dbReference type="NCBI Taxonomy" id="2576071"/>
    <lineage>
        <taxon>Bacteria</taxon>
        <taxon>Pseudomonadati</taxon>
        <taxon>Verrucomicrobiota</taxon>
        <taxon>Verrucomicrobiia</taxon>
        <taxon>Verrucomicrobiales</taxon>
        <taxon>Verrucomicrobiaceae</taxon>
        <taxon>Phragmitibacter</taxon>
    </lineage>
</organism>
<keyword evidence="5" id="KW-1003">Cell membrane</keyword>
<comment type="subcellular location">
    <subcellularLocation>
        <location evidence="5">Cell membrane</location>
        <topology evidence="5">Multi-pass membrane protein</topology>
    </subcellularLocation>
    <subcellularLocation>
        <location evidence="1">Membrane</location>
        <topology evidence="1">Multi-pass membrane protein</topology>
    </subcellularLocation>
</comment>
<feature type="compositionally biased region" description="Pro residues" evidence="6">
    <location>
        <begin position="331"/>
        <end position="353"/>
    </location>
</feature>
<sequence>MFNWLFTKVVKLREKVAVDLGQTDQEKPFLDHLDDLRKMIVRMAVTLLVAAIVAFTYADKLLAIIRQPLVMAGLEQKVSIVSLKITGGFMTAMNISLVAAVIISFPLLLYFLLQFVLPGMHNTEKKVLFPAIGVGAGLFALGVVFAYYVVAPRAILFFYEFGVAFIYSGDPTTEGAPPPIYPWELVEYVKFVCQFVIIFGICFELPVVVMALVKLDILNYKVMKTSRSWAAVIICVVSAVITPTQDAMTLALLAVPMYILYEICIWLAWGMEKRDRKLYPEFYKDRDEDEKALEVTEDWDNDEYNPWSGSDNSDDDDDDHGDSGSSTKPKSPSPSSSPSPATEPPPAPTPDEGPAPTSSEPLAPETPPSDDAANDPYSQDNVEKRNLD</sequence>
<protein>
    <recommendedName>
        <fullName evidence="5">Sec-independent protein translocase protein TatC</fullName>
    </recommendedName>
</protein>
<feature type="region of interest" description="Disordered" evidence="6">
    <location>
        <begin position="294"/>
        <end position="388"/>
    </location>
</feature>
<dbReference type="AlphaFoldDB" id="A0A5R8KGS2"/>
<reference evidence="7 8" key="1">
    <citation type="submission" date="2019-05" db="EMBL/GenBank/DDBJ databases">
        <title>Verrucobacter flavum gen. nov., sp. nov. a new member of the family Verrucomicrobiaceae.</title>
        <authorList>
            <person name="Szuroczki S."/>
            <person name="Abbaszade G."/>
            <person name="Szabo A."/>
            <person name="Felfoldi T."/>
            <person name="Schumann P."/>
            <person name="Boka K."/>
            <person name="Keki Z."/>
            <person name="Toumi M."/>
            <person name="Toth E."/>
        </authorList>
    </citation>
    <scope>NUCLEOTIDE SEQUENCE [LARGE SCALE GENOMIC DNA]</scope>
    <source>
        <strain evidence="7 8">MG-N-17</strain>
    </source>
</reference>
<evidence type="ECO:0000256" key="2">
    <source>
        <dbReference type="ARBA" id="ARBA00022692"/>
    </source>
</evidence>
<keyword evidence="3 5" id="KW-1133">Transmembrane helix</keyword>